<keyword evidence="2" id="KW-1015">Disulfide bond</keyword>
<evidence type="ECO:0000256" key="2">
    <source>
        <dbReference type="ARBA" id="ARBA00023157"/>
    </source>
</evidence>
<keyword evidence="5" id="KW-1185">Reference proteome</keyword>
<dbReference type="Proteomes" id="UP001177744">
    <property type="component" value="Unassembled WGS sequence"/>
</dbReference>
<gene>
    <name evidence="4" type="ORF">QTO34_005739</name>
</gene>
<name>A0AA40HLD0_CNENI</name>
<protein>
    <recommendedName>
        <fullName evidence="3">ZP domain-containing protein</fullName>
    </recommendedName>
</protein>
<evidence type="ECO:0000313" key="4">
    <source>
        <dbReference type="EMBL" id="KAK1333356.1"/>
    </source>
</evidence>
<organism evidence="4 5">
    <name type="scientific">Cnephaeus nilssonii</name>
    <name type="common">Northern bat</name>
    <name type="synonym">Eptesicus nilssonii</name>
    <dbReference type="NCBI Taxonomy" id="3371016"/>
    <lineage>
        <taxon>Eukaryota</taxon>
        <taxon>Metazoa</taxon>
        <taxon>Chordata</taxon>
        <taxon>Craniata</taxon>
        <taxon>Vertebrata</taxon>
        <taxon>Euteleostomi</taxon>
        <taxon>Mammalia</taxon>
        <taxon>Eutheria</taxon>
        <taxon>Laurasiatheria</taxon>
        <taxon>Chiroptera</taxon>
        <taxon>Yangochiroptera</taxon>
        <taxon>Vespertilionidae</taxon>
        <taxon>Cnephaeus</taxon>
    </lineage>
</organism>
<dbReference type="Gene3D" id="2.60.40.4100">
    <property type="entry name" value="Zona pellucida, ZP-C domain"/>
    <property type="match status" value="1"/>
</dbReference>
<accession>A0AA40HLD0</accession>
<dbReference type="PANTHER" id="PTHR14002">
    <property type="entry name" value="ENDOGLIN/TGF-BETA RECEPTOR TYPE III"/>
    <property type="match status" value="1"/>
</dbReference>
<evidence type="ECO:0000313" key="5">
    <source>
        <dbReference type="Proteomes" id="UP001177744"/>
    </source>
</evidence>
<dbReference type="InterPro" id="IPR001507">
    <property type="entry name" value="ZP_dom"/>
</dbReference>
<evidence type="ECO:0000256" key="1">
    <source>
        <dbReference type="ARBA" id="ARBA00022729"/>
    </source>
</evidence>
<dbReference type="Pfam" id="PF00100">
    <property type="entry name" value="Zona_pellucida"/>
    <property type="match status" value="1"/>
</dbReference>
<proteinExistence type="predicted"/>
<dbReference type="EMBL" id="JAULJE010000016">
    <property type="protein sequence ID" value="KAK1333356.1"/>
    <property type="molecule type" value="Genomic_DNA"/>
</dbReference>
<dbReference type="InterPro" id="IPR042235">
    <property type="entry name" value="ZP-C_dom"/>
</dbReference>
<comment type="caution">
    <text evidence="4">The sequence shown here is derived from an EMBL/GenBank/DDBJ whole genome shotgun (WGS) entry which is preliminary data.</text>
</comment>
<keyword evidence="1" id="KW-0732">Signal</keyword>
<sequence>MDPYVSGKSPIPHGTGAGLNWTGFIPGSEHQGSLSYSNAIRGHITVRHRVSELKFTCSVNGPSAAFLQLPVAPPAGSVRPEDAGPREEVFLKATLHSPDPSLRLSVDTCVASPDPHDFATVKYDLIQQGRSDSPVLPVNPPGAGPSHQVRLRRHLRQPPLSPEEHGPVQVQRLQLPPRYEVVYLQCEVAVCRAGDPSSRCSQGCDGRGRSRRGAGPVVATGEQAGHLRVLGPLEIRRGTDRVKVGA</sequence>
<dbReference type="PANTHER" id="PTHR14002:SF43">
    <property type="entry name" value="DELTA-LIKE PROTEIN"/>
    <property type="match status" value="1"/>
</dbReference>
<evidence type="ECO:0000259" key="3">
    <source>
        <dbReference type="PROSITE" id="PS51034"/>
    </source>
</evidence>
<dbReference type="AlphaFoldDB" id="A0AA40HLD0"/>
<dbReference type="InterPro" id="IPR055355">
    <property type="entry name" value="ZP-C"/>
</dbReference>
<feature type="domain" description="ZP" evidence="3">
    <location>
        <begin position="1"/>
        <end position="207"/>
    </location>
</feature>
<dbReference type="PROSITE" id="PS51034">
    <property type="entry name" value="ZP_2"/>
    <property type="match status" value="1"/>
</dbReference>
<reference evidence="4" key="1">
    <citation type="submission" date="2023-06" db="EMBL/GenBank/DDBJ databases">
        <title>Reference genome for the Northern bat (Eptesicus nilssonii), a most northern bat species.</title>
        <authorList>
            <person name="Laine V.N."/>
            <person name="Pulliainen A.T."/>
            <person name="Lilley T.M."/>
        </authorList>
    </citation>
    <scope>NUCLEOTIDE SEQUENCE</scope>
    <source>
        <strain evidence="4">BLF_Eptnil</strain>
        <tissue evidence="4">Kidney</tissue>
    </source>
</reference>